<evidence type="ECO:0000313" key="2">
    <source>
        <dbReference type="Proteomes" id="UP000688137"/>
    </source>
</evidence>
<name>A0A8S1LL43_PARPR</name>
<gene>
    <name evidence="1" type="ORF">PPRIM_AZ9-3.1.T0400159</name>
</gene>
<comment type="caution">
    <text evidence="1">The sequence shown here is derived from an EMBL/GenBank/DDBJ whole genome shotgun (WGS) entry which is preliminary data.</text>
</comment>
<sequence length="40" mass="4706">MMLYGIMNSLVSFLEMNQQFEFESATQLKRSQLRVVPPLQ</sequence>
<organism evidence="1 2">
    <name type="scientific">Paramecium primaurelia</name>
    <dbReference type="NCBI Taxonomy" id="5886"/>
    <lineage>
        <taxon>Eukaryota</taxon>
        <taxon>Sar</taxon>
        <taxon>Alveolata</taxon>
        <taxon>Ciliophora</taxon>
        <taxon>Intramacronucleata</taxon>
        <taxon>Oligohymenophorea</taxon>
        <taxon>Peniculida</taxon>
        <taxon>Parameciidae</taxon>
        <taxon>Paramecium</taxon>
    </lineage>
</organism>
<keyword evidence="2" id="KW-1185">Reference proteome</keyword>
<dbReference type="Proteomes" id="UP000688137">
    <property type="component" value="Unassembled WGS sequence"/>
</dbReference>
<evidence type="ECO:0000313" key="1">
    <source>
        <dbReference type="EMBL" id="CAD8067195.1"/>
    </source>
</evidence>
<dbReference type="EMBL" id="CAJJDM010000039">
    <property type="protein sequence ID" value="CAD8067195.1"/>
    <property type="molecule type" value="Genomic_DNA"/>
</dbReference>
<reference evidence="1" key="1">
    <citation type="submission" date="2021-01" db="EMBL/GenBank/DDBJ databases">
        <authorList>
            <consortium name="Genoscope - CEA"/>
            <person name="William W."/>
        </authorList>
    </citation>
    <scope>NUCLEOTIDE SEQUENCE</scope>
</reference>
<proteinExistence type="predicted"/>
<dbReference type="AlphaFoldDB" id="A0A8S1LL43"/>
<protein>
    <submittedName>
        <fullName evidence="1">Uncharacterized protein</fullName>
    </submittedName>
</protein>
<accession>A0A8S1LL43</accession>